<gene>
    <name evidence="1" type="ORF">PFLG_02420</name>
</gene>
<dbReference type="Proteomes" id="UP000054566">
    <property type="component" value="Unassembled WGS sequence"/>
</dbReference>
<accession>A0A0L0CZ73</accession>
<organism evidence="1 2">
    <name type="scientific">Plasmodium falciparum RAJ116</name>
    <dbReference type="NCBI Taxonomy" id="580058"/>
    <lineage>
        <taxon>Eukaryota</taxon>
        <taxon>Sar</taxon>
        <taxon>Alveolata</taxon>
        <taxon>Apicomplexa</taxon>
        <taxon>Aconoidasida</taxon>
        <taxon>Haemosporida</taxon>
        <taxon>Plasmodiidae</taxon>
        <taxon>Plasmodium</taxon>
        <taxon>Plasmodium (Laverania)</taxon>
    </lineage>
</organism>
<dbReference type="InterPro" id="IPR023591">
    <property type="entry name" value="Ribosomal_uS2_flav_dom_sf"/>
</dbReference>
<dbReference type="EMBL" id="GG664665">
    <property type="protein sequence ID" value="KNC37740.1"/>
    <property type="molecule type" value="Genomic_DNA"/>
</dbReference>
<proteinExistence type="predicted"/>
<reference evidence="2" key="1">
    <citation type="submission" date="2015-07" db="EMBL/GenBank/DDBJ databases">
        <title>Annotation of Plasmodium falciparum RAJ116.</title>
        <authorList>
            <consortium name="The Broad Institute Genome Sequencing Platform"/>
            <person name="Volkman S.K."/>
            <person name="Neafsey D.E."/>
            <person name="Dash A.P."/>
            <person name="Chitnis C.E."/>
            <person name="Hartl D.L."/>
            <person name="Young S.K."/>
            <person name="Zeng Q."/>
            <person name="Koehrsen M."/>
            <person name="Alvarado L."/>
            <person name="Berlin A."/>
            <person name="Borenstein D."/>
            <person name="Chapman S.B."/>
            <person name="Chen Z."/>
            <person name="Engels R."/>
            <person name="Freedman E."/>
            <person name="Gellesch M."/>
            <person name="Goldberg J."/>
            <person name="Griggs A."/>
            <person name="Gujja S."/>
            <person name="Heilman E.R."/>
            <person name="Heiman D.I."/>
            <person name="Howarth C."/>
            <person name="Jen D."/>
            <person name="Larson L."/>
            <person name="Mehta T."/>
            <person name="Neiman D."/>
            <person name="Park D."/>
            <person name="Pearson M."/>
            <person name="Roberts A."/>
            <person name="Saif S."/>
            <person name="Shea T."/>
            <person name="Shenoy N."/>
            <person name="Sisk P."/>
            <person name="Stolte C."/>
            <person name="Sykes S."/>
            <person name="Walk T."/>
            <person name="White J."/>
            <person name="Yandava C."/>
            <person name="Haas B."/>
            <person name="Henn M.R."/>
            <person name="Nusbaum C."/>
            <person name="Birren B."/>
        </authorList>
    </citation>
    <scope>NUCLEOTIDE SEQUENCE [LARGE SCALE GENOMIC DNA]</scope>
    <source>
        <strain evidence="2">RAJ116</strain>
    </source>
</reference>
<protein>
    <submittedName>
        <fullName evidence="1">Uncharacterized protein</fullName>
    </submittedName>
</protein>
<reference evidence="2" key="2">
    <citation type="submission" date="2015-07" db="EMBL/GenBank/DDBJ databases">
        <title>The genome sequence of Plasmodium falciparum RAJ116.</title>
        <authorList>
            <consortium name="The Broad Institute Genome Sequencing Platform"/>
            <person name="Volkman S.K."/>
            <person name="Neafsey D.E."/>
            <person name="Dash A.P."/>
            <person name="Chitnis C.E."/>
            <person name="Hartl D.L."/>
            <person name="Young S.K."/>
            <person name="Kodira C.D."/>
            <person name="Zeng Q."/>
            <person name="Koehrsen M."/>
            <person name="Godfrey P."/>
            <person name="Alvarado L."/>
            <person name="Berlin A."/>
            <person name="Borenstein D."/>
            <person name="Chen Z."/>
            <person name="Engels R."/>
            <person name="Freedman E."/>
            <person name="Gellesch M."/>
            <person name="Goldberg J."/>
            <person name="Griggs A."/>
            <person name="Gujja S."/>
            <person name="Heiman D."/>
            <person name="Hepburn T."/>
            <person name="Howarth C."/>
            <person name="Jen D."/>
            <person name="Larson L."/>
            <person name="Lewis B."/>
            <person name="Mehta T."/>
            <person name="Park D."/>
            <person name="Pearson M."/>
            <person name="Roberts A."/>
            <person name="Saif S."/>
            <person name="Shea T."/>
            <person name="Shenoy N."/>
            <person name="Sisk P."/>
            <person name="Stolte C."/>
            <person name="Sykes S."/>
            <person name="Walk T."/>
            <person name="White J."/>
            <person name="Yandava C."/>
            <person name="Wirth D.F."/>
            <person name="Nusbaum C."/>
            <person name="Birren B."/>
        </authorList>
    </citation>
    <scope>NUCLEOTIDE SEQUENCE [LARGE SCALE GENOMIC DNA]</scope>
    <source>
        <strain evidence="2">RAJ116</strain>
    </source>
</reference>
<dbReference type="OrthoDB" id="420623at2759"/>
<evidence type="ECO:0000313" key="2">
    <source>
        <dbReference type="Proteomes" id="UP000054566"/>
    </source>
</evidence>
<name>A0A0L0CZ73_PLAFA</name>
<dbReference type="SUPFAM" id="SSF52313">
    <property type="entry name" value="Ribosomal protein S2"/>
    <property type="match status" value="1"/>
</dbReference>
<dbReference type="AlphaFoldDB" id="A0A0L0CZ73"/>
<sequence>MNYNLIYNKINTNYVIDPYVSMLYIKRAYKYLRLLKKNNGNVLVLGNKLKEIKLENYIDNLEHEEKCNLNKLTNVTRNFDLLICTDLPLYYSHIKNIFIPKMLISEGSSFVKNKNYLHIFDYFIPLTNEKFDRHLHYVLSKKYFILLSL</sequence>
<evidence type="ECO:0000313" key="1">
    <source>
        <dbReference type="EMBL" id="KNC37740.1"/>
    </source>
</evidence>